<dbReference type="AlphaFoldDB" id="A0A2G9TT19"/>
<evidence type="ECO:0000313" key="2">
    <source>
        <dbReference type="Proteomes" id="UP000230423"/>
    </source>
</evidence>
<evidence type="ECO:0000313" key="1">
    <source>
        <dbReference type="EMBL" id="PIO60612.1"/>
    </source>
</evidence>
<dbReference type="EMBL" id="KZ355101">
    <property type="protein sequence ID" value="PIO60612.1"/>
    <property type="molecule type" value="Genomic_DNA"/>
</dbReference>
<dbReference type="OrthoDB" id="5829213at2759"/>
<dbReference type="SUPFAM" id="SSF56436">
    <property type="entry name" value="C-type lectin-like"/>
    <property type="match status" value="1"/>
</dbReference>
<proteinExistence type="predicted"/>
<feature type="non-terminal residue" evidence="1">
    <location>
        <position position="97"/>
    </location>
</feature>
<keyword evidence="2" id="KW-1185">Reference proteome</keyword>
<sequence length="97" mass="10982">YVQEHGLTVPLLRSLASPNYNLTNKKDDGTALRADDLRQLLCEANCFCKTNWMPYDVDKWDAPQGGCYYPAGYTNWAPGQPDYRVGSCAYMQQYAGF</sequence>
<gene>
    <name evidence="1" type="ORF">TELCIR_17887</name>
</gene>
<reference evidence="1 2" key="1">
    <citation type="submission" date="2015-09" db="EMBL/GenBank/DDBJ databases">
        <title>Draft genome of the parasitic nematode Teladorsagia circumcincta isolate WARC Sus (inbred).</title>
        <authorList>
            <person name="Mitreva M."/>
        </authorList>
    </citation>
    <scope>NUCLEOTIDE SEQUENCE [LARGE SCALE GENOMIC DNA]</scope>
    <source>
        <strain evidence="1 2">S</strain>
    </source>
</reference>
<name>A0A2G9TT19_TELCI</name>
<accession>A0A2G9TT19</accession>
<dbReference type="Proteomes" id="UP000230423">
    <property type="component" value="Unassembled WGS sequence"/>
</dbReference>
<protein>
    <submittedName>
        <fullName evidence="1">Uncharacterized protein</fullName>
    </submittedName>
</protein>
<organism evidence="1 2">
    <name type="scientific">Teladorsagia circumcincta</name>
    <name type="common">Brown stomach worm</name>
    <name type="synonym">Ostertagia circumcincta</name>
    <dbReference type="NCBI Taxonomy" id="45464"/>
    <lineage>
        <taxon>Eukaryota</taxon>
        <taxon>Metazoa</taxon>
        <taxon>Ecdysozoa</taxon>
        <taxon>Nematoda</taxon>
        <taxon>Chromadorea</taxon>
        <taxon>Rhabditida</taxon>
        <taxon>Rhabditina</taxon>
        <taxon>Rhabditomorpha</taxon>
        <taxon>Strongyloidea</taxon>
        <taxon>Trichostrongylidae</taxon>
        <taxon>Teladorsagia</taxon>
    </lineage>
</organism>
<dbReference type="InterPro" id="IPR016187">
    <property type="entry name" value="CTDL_fold"/>
</dbReference>
<feature type="non-terminal residue" evidence="1">
    <location>
        <position position="1"/>
    </location>
</feature>